<dbReference type="AlphaFoldDB" id="A0A6S7GTV8"/>
<dbReference type="Gene3D" id="1.20.5.340">
    <property type="match status" value="1"/>
</dbReference>
<dbReference type="EMBL" id="CACRXK020001263">
    <property type="protein sequence ID" value="CAB3988001.1"/>
    <property type="molecule type" value="Genomic_DNA"/>
</dbReference>
<feature type="compositionally biased region" description="Polar residues" evidence="2">
    <location>
        <begin position="375"/>
        <end position="386"/>
    </location>
</feature>
<keyword evidence="1" id="KW-0175">Coiled coil</keyword>
<reference evidence="3" key="1">
    <citation type="submission" date="2020-04" db="EMBL/GenBank/DDBJ databases">
        <authorList>
            <person name="Alioto T."/>
            <person name="Alioto T."/>
            <person name="Gomez Garrido J."/>
        </authorList>
    </citation>
    <scope>NUCLEOTIDE SEQUENCE</scope>
    <source>
        <strain evidence="3">A484AB</strain>
    </source>
</reference>
<organism evidence="3 4">
    <name type="scientific">Paramuricea clavata</name>
    <name type="common">Red gorgonian</name>
    <name type="synonym">Violescent sea-whip</name>
    <dbReference type="NCBI Taxonomy" id="317549"/>
    <lineage>
        <taxon>Eukaryota</taxon>
        <taxon>Metazoa</taxon>
        <taxon>Cnidaria</taxon>
        <taxon>Anthozoa</taxon>
        <taxon>Octocorallia</taxon>
        <taxon>Malacalcyonacea</taxon>
        <taxon>Plexauridae</taxon>
        <taxon>Paramuricea</taxon>
    </lineage>
</organism>
<sequence length="386" mass="42740">MSDKIEALIKKISKQPRNDIVAELIGKGDIDSLTQFRLKLVEKGRQFETFPKGDPYTRRKPKGCSKFLTLEERLANDICEIHEYFNTGVVTMGLKDMFKNENGSSDLSVVSESGVVNTIHWCSDAEAGAEKPLSQVTPSPADGLSTPTEARKCWKSRDLTQSLADTFCQVNSNSHPVTKTKHSDEKMSCKDILVLVKNMRAELLAVREECAESVKRFENKVNELNSVLEARNSKIQTLETEISSLKGQSKAIHERFKEEIKGNAEELTSLKGKVETMGNKVSNTSRDLDRIKKKQHQGHGESNLSKRKSSKNSVAEPQSTDANPSKHGKGADPVENNRKPDTQEVETLKTTTVEKSLAQKDREQAEITQGGGQLNAPNESGNKVTG</sequence>
<keyword evidence="4" id="KW-1185">Reference proteome</keyword>
<feature type="region of interest" description="Disordered" evidence="2">
    <location>
        <begin position="271"/>
        <end position="386"/>
    </location>
</feature>
<evidence type="ECO:0000313" key="4">
    <source>
        <dbReference type="Proteomes" id="UP001152795"/>
    </source>
</evidence>
<dbReference type="Proteomes" id="UP001152795">
    <property type="component" value="Unassembled WGS sequence"/>
</dbReference>
<comment type="caution">
    <text evidence="3">The sequence shown here is derived from an EMBL/GenBank/DDBJ whole genome shotgun (WGS) entry which is preliminary data.</text>
</comment>
<gene>
    <name evidence="3" type="ORF">PACLA_8A021371</name>
</gene>
<evidence type="ECO:0000256" key="1">
    <source>
        <dbReference type="SAM" id="Coils"/>
    </source>
</evidence>
<feature type="coiled-coil region" evidence="1">
    <location>
        <begin position="207"/>
        <end position="248"/>
    </location>
</feature>
<accession>A0A6S7GTV8</accession>
<name>A0A6S7GTV8_PARCT</name>
<protein>
    <submittedName>
        <fullName evidence="3">Uncharacterized protein</fullName>
    </submittedName>
</protein>
<evidence type="ECO:0000256" key="2">
    <source>
        <dbReference type="SAM" id="MobiDB-lite"/>
    </source>
</evidence>
<feature type="compositionally biased region" description="Basic and acidic residues" evidence="2">
    <location>
        <begin position="329"/>
        <end position="342"/>
    </location>
</feature>
<proteinExistence type="predicted"/>
<evidence type="ECO:0000313" key="3">
    <source>
        <dbReference type="EMBL" id="CAB3988001.1"/>
    </source>
</evidence>